<organism evidence="2 3">
    <name type="scientific">Nonomuraea dietziae</name>
    <dbReference type="NCBI Taxonomy" id="65515"/>
    <lineage>
        <taxon>Bacteria</taxon>
        <taxon>Bacillati</taxon>
        <taxon>Actinomycetota</taxon>
        <taxon>Actinomycetes</taxon>
        <taxon>Streptosporangiales</taxon>
        <taxon>Streptosporangiaceae</taxon>
        <taxon>Nonomuraea</taxon>
    </lineage>
</organism>
<dbReference type="RefSeq" id="WP_183661866.1">
    <property type="nucleotide sequence ID" value="NZ_JACIBV010000002.1"/>
</dbReference>
<keyword evidence="1" id="KW-1133">Transmembrane helix</keyword>
<protein>
    <submittedName>
        <fullName evidence="2">Putative membrane protein YesL</fullName>
    </submittedName>
</protein>
<feature type="transmembrane region" description="Helical" evidence="1">
    <location>
        <begin position="79"/>
        <end position="98"/>
    </location>
</feature>
<keyword evidence="1" id="KW-0472">Membrane</keyword>
<dbReference type="GeneID" id="95395466"/>
<dbReference type="Proteomes" id="UP000579945">
    <property type="component" value="Unassembled WGS sequence"/>
</dbReference>
<accession>A0A7W5YFY5</accession>
<reference evidence="2 3" key="1">
    <citation type="submission" date="2020-08" db="EMBL/GenBank/DDBJ databases">
        <title>Sequencing the genomes of 1000 actinobacteria strains.</title>
        <authorList>
            <person name="Klenk H.-P."/>
        </authorList>
    </citation>
    <scope>NUCLEOTIDE SEQUENCE [LARGE SCALE GENOMIC DNA]</scope>
    <source>
        <strain evidence="2 3">DSM 44320</strain>
    </source>
</reference>
<dbReference type="AlphaFoldDB" id="A0A7W5YFY5"/>
<sequence>MTGSTWLTRLYSACDEVLWAVRLNLLWIVFTLAGGVVLGLGPATVAAYTLARRHAENETIHNWREFLDVYRREFVRGSLLVLPPAALGTVLAGNYLYFSALGPAGEAPRAATLVALLVLVVITAHLLPLYVRYDLRLPAYLVKASLFALVRPASTIVLLFVFVAVVYAGATLPVLALAVGAGAWIQLNTWLCLRFFAENEARLHPKGN</sequence>
<proteinExistence type="predicted"/>
<feature type="transmembrane region" description="Helical" evidence="1">
    <location>
        <begin position="110"/>
        <end position="133"/>
    </location>
</feature>
<dbReference type="EMBL" id="JACIBV010000002">
    <property type="protein sequence ID" value="MBB3733523.1"/>
    <property type="molecule type" value="Genomic_DNA"/>
</dbReference>
<keyword evidence="1" id="KW-0812">Transmembrane</keyword>
<evidence type="ECO:0000313" key="2">
    <source>
        <dbReference type="EMBL" id="MBB3733523.1"/>
    </source>
</evidence>
<feature type="transmembrane region" description="Helical" evidence="1">
    <location>
        <begin position="25"/>
        <end position="51"/>
    </location>
</feature>
<dbReference type="Pfam" id="PF04854">
    <property type="entry name" value="DUF624"/>
    <property type="match status" value="1"/>
</dbReference>
<evidence type="ECO:0000256" key="1">
    <source>
        <dbReference type="SAM" id="Phobius"/>
    </source>
</evidence>
<feature type="transmembrane region" description="Helical" evidence="1">
    <location>
        <begin position="145"/>
        <end position="168"/>
    </location>
</feature>
<dbReference type="InterPro" id="IPR006938">
    <property type="entry name" value="DUF624"/>
</dbReference>
<keyword evidence="3" id="KW-1185">Reference proteome</keyword>
<evidence type="ECO:0000313" key="3">
    <source>
        <dbReference type="Proteomes" id="UP000579945"/>
    </source>
</evidence>
<gene>
    <name evidence="2" type="ORF">FHR33_009470</name>
</gene>
<name>A0A7W5YFY5_9ACTN</name>
<comment type="caution">
    <text evidence="2">The sequence shown here is derived from an EMBL/GenBank/DDBJ whole genome shotgun (WGS) entry which is preliminary data.</text>
</comment>
<feature type="transmembrane region" description="Helical" evidence="1">
    <location>
        <begin position="174"/>
        <end position="196"/>
    </location>
</feature>